<evidence type="ECO:0000313" key="3">
    <source>
        <dbReference type="Proteomes" id="UP000604825"/>
    </source>
</evidence>
<dbReference type="Pfam" id="PF00043">
    <property type="entry name" value="GST_C"/>
    <property type="match status" value="1"/>
</dbReference>
<dbReference type="InterPro" id="IPR004046">
    <property type="entry name" value="GST_C"/>
</dbReference>
<gene>
    <name evidence="2" type="ORF">NCGR_LOCUS39313</name>
</gene>
<comment type="caution">
    <text evidence="2">The sequence shown here is derived from an EMBL/GenBank/DDBJ whole genome shotgun (WGS) entry which is preliminary data.</text>
</comment>
<protein>
    <recommendedName>
        <fullName evidence="1">Glutathione S-transferase C-terminal domain-containing protein</fullName>
    </recommendedName>
</protein>
<dbReference type="AlphaFoldDB" id="A0A811QIR7"/>
<dbReference type="OrthoDB" id="4951845at2759"/>
<dbReference type="GO" id="GO:0006749">
    <property type="term" value="P:glutathione metabolic process"/>
    <property type="evidence" value="ECO:0007669"/>
    <property type="project" value="InterPro"/>
</dbReference>
<evidence type="ECO:0000313" key="2">
    <source>
        <dbReference type="EMBL" id="CAD6255776.1"/>
    </source>
</evidence>
<dbReference type="Gene3D" id="1.20.1050.10">
    <property type="match status" value="1"/>
</dbReference>
<evidence type="ECO:0000259" key="1">
    <source>
        <dbReference type="Pfam" id="PF00043"/>
    </source>
</evidence>
<keyword evidence="3" id="KW-1185">Reference proteome</keyword>
<proteinExistence type="predicted"/>
<sequence>MDSWHPLQTTNCLPHSHTTPILSAWQLYRTWVPIFRGRTAEERVQAATQVVAVLQTLEQAFKKCSKGKPFFGGDSLGLMDVVLGGHLGWLYSTEAICGVKVVDATKTPLLAGGVGTAVLRAGRCEGADSGRGQACGV</sequence>
<organism evidence="2 3">
    <name type="scientific">Miscanthus lutarioriparius</name>
    <dbReference type="NCBI Taxonomy" id="422564"/>
    <lineage>
        <taxon>Eukaryota</taxon>
        <taxon>Viridiplantae</taxon>
        <taxon>Streptophyta</taxon>
        <taxon>Embryophyta</taxon>
        <taxon>Tracheophyta</taxon>
        <taxon>Spermatophyta</taxon>
        <taxon>Magnoliopsida</taxon>
        <taxon>Liliopsida</taxon>
        <taxon>Poales</taxon>
        <taxon>Poaceae</taxon>
        <taxon>PACMAD clade</taxon>
        <taxon>Panicoideae</taxon>
        <taxon>Andropogonodae</taxon>
        <taxon>Andropogoneae</taxon>
        <taxon>Saccharinae</taxon>
        <taxon>Miscanthus</taxon>
    </lineage>
</organism>
<dbReference type="CDD" id="cd03185">
    <property type="entry name" value="GST_C_Tau"/>
    <property type="match status" value="1"/>
</dbReference>
<dbReference type="GO" id="GO:0004364">
    <property type="term" value="F:glutathione transferase activity"/>
    <property type="evidence" value="ECO:0007669"/>
    <property type="project" value="InterPro"/>
</dbReference>
<dbReference type="EMBL" id="CAJGYO010000010">
    <property type="protein sequence ID" value="CAD6255776.1"/>
    <property type="molecule type" value="Genomic_DNA"/>
</dbReference>
<accession>A0A811QIR7</accession>
<dbReference type="SUPFAM" id="SSF47616">
    <property type="entry name" value="GST C-terminal domain-like"/>
    <property type="match status" value="1"/>
</dbReference>
<reference evidence="2" key="1">
    <citation type="submission" date="2020-10" db="EMBL/GenBank/DDBJ databases">
        <authorList>
            <person name="Han B."/>
            <person name="Lu T."/>
            <person name="Zhao Q."/>
            <person name="Huang X."/>
            <person name="Zhao Y."/>
        </authorList>
    </citation>
    <scope>NUCLEOTIDE SEQUENCE</scope>
</reference>
<feature type="domain" description="Glutathione S-transferase C-terminal" evidence="1">
    <location>
        <begin position="33"/>
        <end position="104"/>
    </location>
</feature>
<dbReference type="InterPro" id="IPR036282">
    <property type="entry name" value="Glutathione-S-Trfase_C_sf"/>
</dbReference>
<dbReference type="Proteomes" id="UP000604825">
    <property type="component" value="Unassembled WGS sequence"/>
</dbReference>
<name>A0A811QIR7_9POAL</name>
<dbReference type="InterPro" id="IPR045074">
    <property type="entry name" value="GST_C_Tau"/>
</dbReference>